<reference evidence="3" key="1">
    <citation type="journal article" date="2019" name="Int. J. Syst. Evol. Microbiol.">
        <title>The Global Catalogue of Microorganisms (GCM) 10K type strain sequencing project: providing services to taxonomists for standard genome sequencing and annotation.</title>
        <authorList>
            <consortium name="The Broad Institute Genomics Platform"/>
            <consortium name="The Broad Institute Genome Sequencing Center for Infectious Disease"/>
            <person name="Wu L."/>
            <person name="Ma J."/>
        </authorList>
    </citation>
    <scope>NUCLEOTIDE SEQUENCE [LARGE SCALE GENOMIC DNA]</scope>
    <source>
        <strain evidence="3">CGMCC 4.7683</strain>
    </source>
</reference>
<feature type="region of interest" description="Disordered" evidence="1">
    <location>
        <begin position="15"/>
        <end position="61"/>
    </location>
</feature>
<protein>
    <submittedName>
        <fullName evidence="2">Uncharacterized protein</fullName>
    </submittedName>
</protein>
<accession>A0ABQ3MF93</accession>
<sequence>MVVTHARPVASTVATTLPKCGPDSLDQVSGSGPTPPRVAQRRATDATAADQVAANASRSGRGMALWTGEQVSWKTIEVTGSG</sequence>
<evidence type="ECO:0000313" key="2">
    <source>
        <dbReference type="EMBL" id="GHH36420.1"/>
    </source>
</evidence>
<comment type="caution">
    <text evidence="2">The sequence shown here is derived from an EMBL/GenBank/DDBJ whole genome shotgun (WGS) entry which is preliminary data.</text>
</comment>
<evidence type="ECO:0000313" key="3">
    <source>
        <dbReference type="Proteomes" id="UP000635387"/>
    </source>
</evidence>
<gene>
    <name evidence="2" type="ORF">GCM10017790_79250</name>
</gene>
<proteinExistence type="predicted"/>
<feature type="compositionally biased region" description="Low complexity" evidence="1">
    <location>
        <begin position="45"/>
        <end position="54"/>
    </location>
</feature>
<name>A0ABQ3MF93_9PSEU</name>
<evidence type="ECO:0000256" key="1">
    <source>
        <dbReference type="SAM" id="MobiDB-lite"/>
    </source>
</evidence>
<keyword evidence="3" id="KW-1185">Reference proteome</keyword>
<dbReference type="EMBL" id="BNAY01000013">
    <property type="protein sequence ID" value="GHH36420.1"/>
    <property type="molecule type" value="Genomic_DNA"/>
</dbReference>
<organism evidence="2 3">
    <name type="scientific">Amycolatopsis oliviviridis</name>
    <dbReference type="NCBI Taxonomy" id="1471590"/>
    <lineage>
        <taxon>Bacteria</taxon>
        <taxon>Bacillati</taxon>
        <taxon>Actinomycetota</taxon>
        <taxon>Actinomycetes</taxon>
        <taxon>Pseudonocardiales</taxon>
        <taxon>Pseudonocardiaceae</taxon>
        <taxon>Amycolatopsis</taxon>
    </lineage>
</organism>
<dbReference type="Proteomes" id="UP000635387">
    <property type="component" value="Unassembled WGS sequence"/>
</dbReference>